<accession>A0A1I0XMV3</accession>
<keyword evidence="1" id="KW-0547">Nucleotide-binding</keyword>
<dbReference type="PANTHER" id="PTHR34698">
    <property type="entry name" value="5-OXOPROLINASE SUBUNIT B"/>
    <property type="match status" value="1"/>
</dbReference>
<dbReference type="RefSeq" id="WP_090236260.1">
    <property type="nucleotide sequence ID" value="NZ_FOJW01000005.1"/>
</dbReference>
<sequence length="241" mass="27057">MTNITCQPAGDTAIRVTFHEKVSPELNRNIKSFCKKLKEQAVKGVIEWVPAYHSVIVYYHPYHISYENLRDILLNLANKDLQLDEESSTLVKIPVLYGGKIGPDIVQVAENSGLSEQNVIEKHSSVDYLIYMIGFLPGFPYLGGLPETLATPRLNNPRSHVPEGSIGIAGNQTGIYPLASPGGWNLIGKTPVQLFNPDREEPFLYRAGDRIRFVPISKRDYDKIKKQVVHNTFQIEKEVIG</sequence>
<keyword evidence="3" id="KW-0067">ATP-binding</keyword>
<reference evidence="5 6" key="1">
    <citation type="submission" date="2016-10" db="EMBL/GenBank/DDBJ databases">
        <authorList>
            <person name="de Groot N.N."/>
        </authorList>
    </citation>
    <scope>NUCLEOTIDE SEQUENCE [LARGE SCALE GENOMIC DNA]</scope>
    <source>
        <strain evidence="5 6">CGMCC 1.3702</strain>
    </source>
</reference>
<dbReference type="GO" id="GO:0005524">
    <property type="term" value="F:ATP binding"/>
    <property type="evidence" value="ECO:0007669"/>
    <property type="project" value="UniProtKB-KW"/>
</dbReference>
<dbReference type="Gene3D" id="3.30.1360.40">
    <property type="match status" value="1"/>
</dbReference>
<evidence type="ECO:0000256" key="1">
    <source>
        <dbReference type="ARBA" id="ARBA00022741"/>
    </source>
</evidence>
<dbReference type="SUPFAM" id="SSF160467">
    <property type="entry name" value="PH0987 N-terminal domain-like"/>
    <property type="match status" value="1"/>
</dbReference>
<dbReference type="InterPro" id="IPR003833">
    <property type="entry name" value="CT_C_D"/>
</dbReference>
<evidence type="ECO:0000256" key="2">
    <source>
        <dbReference type="ARBA" id="ARBA00022801"/>
    </source>
</evidence>
<organism evidence="5 6">
    <name type="scientific">Lentibacillus halodurans</name>
    <dbReference type="NCBI Taxonomy" id="237679"/>
    <lineage>
        <taxon>Bacteria</taxon>
        <taxon>Bacillati</taxon>
        <taxon>Bacillota</taxon>
        <taxon>Bacilli</taxon>
        <taxon>Bacillales</taxon>
        <taxon>Bacillaceae</taxon>
        <taxon>Lentibacillus</taxon>
    </lineage>
</organism>
<name>A0A1I0XMV3_9BACI</name>
<dbReference type="PANTHER" id="PTHR34698:SF2">
    <property type="entry name" value="5-OXOPROLINASE SUBUNIT B"/>
    <property type="match status" value="1"/>
</dbReference>
<dbReference type="Gene3D" id="2.40.100.10">
    <property type="entry name" value="Cyclophilin-like"/>
    <property type="match status" value="1"/>
</dbReference>
<dbReference type="AlphaFoldDB" id="A0A1I0XMV3"/>
<dbReference type="SUPFAM" id="SSF50891">
    <property type="entry name" value="Cyclophilin-like"/>
    <property type="match status" value="1"/>
</dbReference>
<dbReference type="OrthoDB" id="9778567at2"/>
<evidence type="ECO:0000256" key="3">
    <source>
        <dbReference type="ARBA" id="ARBA00022840"/>
    </source>
</evidence>
<dbReference type="SMART" id="SM00796">
    <property type="entry name" value="AHS1"/>
    <property type="match status" value="1"/>
</dbReference>
<dbReference type="Pfam" id="PF02682">
    <property type="entry name" value="CT_C_D"/>
    <property type="match status" value="1"/>
</dbReference>
<dbReference type="InterPro" id="IPR029000">
    <property type="entry name" value="Cyclophilin-like_dom_sf"/>
</dbReference>
<dbReference type="STRING" id="237679.SAMN04488072_105199"/>
<gene>
    <name evidence="5" type="ORF">SAMN04488072_105199</name>
</gene>
<keyword evidence="2" id="KW-0378">Hydrolase</keyword>
<dbReference type="Proteomes" id="UP000198642">
    <property type="component" value="Unassembled WGS sequence"/>
</dbReference>
<protein>
    <submittedName>
        <fullName evidence="5">Inhibitor of KinA</fullName>
    </submittedName>
</protein>
<dbReference type="EMBL" id="FOJW01000005">
    <property type="protein sequence ID" value="SFB02331.1"/>
    <property type="molecule type" value="Genomic_DNA"/>
</dbReference>
<proteinExistence type="predicted"/>
<feature type="domain" description="Carboxyltransferase" evidence="4">
    <location>
        <begin position="4"/>
        <end position="205"/>
    </location>
</feature>
<evidence type="ECO:0000313" key="5">
    <source>
        <dbReference type="EMBL" id="SFB02331.1"/>
    </source>
</evidence>
<dbReference type="GO" id="GO:0016787">
    <property type="term" value="F:hydrolase activity"/>
    <property type="evidence" value="ECO:0007669"/>
    <property type="project" value="UniProtKB-KW"/>
</dbReference>
<keyword evidence="6" id="KW-1185">Reference proteome</keyword>
<evidence type="ECO:0000313" key="6">
    <source>
        <dbReference type="Proteomes" id="UP000198642"/>
    </source>
</evidence>
<dbReference type="NCBIfam" id="TIGR00370">
    <property type="entry name" value="5-oxoprolinase subunit PxpB"/>
    <property type="match status" value="1"/>
</dbReference>
<dbReference type="InterPro" id="IPR010016">
    <property type="entry name" value="PxpB"/>
</dbReference>
<evidence type="ECO:0000259" key="4">
    <source>
        <dbReference type="SMART" id="SM00796"/>
    </source>
</evidence>